<keyword evidence="8" id="KW-1185">Reference proteome</keyword>
<feature type="compositionally biased region" description="Basic and acidic residues" evidence="5">
    <location>
        <begin position="216"/>
        <end position="236"/>
    </location>
</feature>
<evidence type="ECO:0000256" key="2">
    <source>
        <dbReference type="ARBA" id="ARBA00023015"/>
    </source>
</evidence>
<dbReference type="InterPro" id="IPR011006">
    <property type="entry name" value="CheY-like_superfamily"/>
</dbReference>
<feature type="compositionally biased region" description="Low complexity" evidence="5">
    <location>
        <begin position="199"/>
        <end position="210"/>
    </location>
</feature>
<dbReference type="KEGG" id="csv:101216267"/>
<feature type="modified residue" description="4-aspartylphosphate" evidence="4">
    <location>
        <position position="93"/>
    </location>
</feature>
<reference evidence="7 8" key="4">
    <citation type="journal article" date="2011" name="BMC Genomics">
        <title>RNA-Seq improves annotation of protein-coding genes in the cucumber genome.</title>
        <authorList>
            <person name="Li Z."/>
            <person name="Zhang Z."/>
            <person name="Yan P."/>
            <person name="Huang S."/>
            <person name="Fei Z."/>
            <person name="Lin K."/>
        </authorList>
    </citation>
    <scope>NUCLEOTIDE SEQUENCE [LARGE SCALE GENOMIC DNA]</scope>
    <source>
        <strain evidence="8">cv. 9930</strain>
    </source>
</reference>
<keyword evidence="4" id="KW-0597">Phosphoprotein</keyword>
<reference evidence="7 8" key="1">
    <citation type="journal article" date="2009" name="Nat. Genet.">
        <title>The genome of the cucumber, Cucumis sativus L.</title>
        <authorList>
            <person name="Huang S."/>
            <person name="Li R."/>
            <person name="Zhang Z."/>
            <person name="Li L."/>
            <person name="Gu X."/>
            <person name="Fan W."/>
            <person name="Lucas W.J."/>
            <person name="Wang X."/>
            <person name="Xie B."/>
            <person name="Ni P."/>
            <person name="Ren Y."/>
            <person name="Zhu H."/>
            <person name="Li J."/>
            <person name="Lin K."/>
            <person name="Jin W."/>
            <person name="Fei Z."/>
            <person name="Li G."/>
            <person name="Staub J."/>
            <person name="Kilian A."/>
            <person name="van der Vossen E.A."/>
            <person name="Wu Y."/>
            <person name="Guo J."/>
            <person name="He J."/>
            <person name="Jia Z."/>
            <person name="Ren Y."/>
            <person name="Tian G."/>
            <person name="Lu Y."/>
            <person name="Ruan J."/>
            <person name="Qian W."/>
            <person name="Wang M."/>
            <person name="Huang Q."/>
            <person name="Li B."/>
            <person name="Xuan Z."/>
            <person name="Cao J."/>
            <person name="Asan"/>
            <person name="Wu Z."/>
            <person name="Zhang J."/>
            <person name="Cai Q."/>
            <person name="Bai Y."/>
            <person name="Zhao B."/>
            <person name="Han Y."/>
            <person name="Li Y."/>
            <person name="Li X."/>
            <person name="Wang S."/>
            <person name="Shi Q."/>
            <person name="Liu S."/>
            <person name="Cho W.K."/>
            <person name="Kim J.Y."/>
            <person name="Xu Y."/>
            <person name="Heller-Uszynska K."/>
            <person name="Miao H."/>
            <person name="Cheng Z."/>
            <person name="Zhang S."/>
            <person name="Wu J."/>
            <person name="Yang Y."/>
            <person name="Kang H."/>
            <person name="Li M."/>
            <person name="Liang H."/>
            <person name="Ren X."/>
            <person name="Shi Z."/>
            <person name="Wen M."/>
            <person name="Jian M."/>
            <person name="Yang H."/>
            <person name="Zhang G."/>
            <person name="Yang Z."/>
            <person name="Chen R."/>
            <person name="Liu S."/>
            <person name="Li J."/>
            <person name="Ma L."/>
            <person name="Liu H."/>
            <person name="Zhou Y."/>
            <person name="Zhao J."/>
            <person name="Fang X."/>
            <person name="Li G."/>
            <person name="Fang L."/>
            <person name="Li Y."/>
            <person name="Liu D."/>
            <person name="Zheng H."/>
            <person name="Zhang Y."/>
            <person name="Qin N."/>
            <person name="Li Z."/>
            <person name="Yang G."/>
            <person name="Yang S."/>
            <person name="Bolund L."/>
            <person name="Kristiansen K."/>
            <person name="Zheng H."/>
            <person name="Li S."/>
            <person name="Zhang X."/>
            <person name="Yang H."/>
            <person name="Wang J."/>
            <person name="Sun R."/>
            <person name="Zhang B."/>
            <person name="Jiang S."/>
            <person name="Wang J."/>
            <person name="Du Y."/>
            <person name="Li S."/>
        </authorList>
    </citation>
    <scope>NUCLEOTIDE SEQUENCE [LARGE SCALE GENOMIC DNA]</scope>
    <source>
        <strain evidence="8">cv. 9930</strain>
    </source>
</reference>
<feature type="domain" description="Response regulatory" evidence="6">
    <location>
        <begin position="21"/>
        <end position="159"/>
    </location>
</feature>
<evidence type="ECO:0000256" key="1">
    <source>
        <dbReference type="ARBA" id="ARBA00023012"/>
    </source>
</evidence>
<organism evidence="7 8">
    <name type="scientific">Cucumis sativus</name>
    <name type="common">Cucumber</name>
    <dbReference type="NCBI Taxonomy" id="3659"/>
    <lineage>
        <taxon>Eukaryota</taxon>
        <taxon>Viridiplantae</taxon>
        <taxon>Streptophyta</taxon>
        <taxon>Embryophyta</taxon>
        <taxon>Tracheophyta</taxon>
        <taxon>Spermatophyta</taxon>
        <taxon>Magnoliopsida</taxon>
        <taxon>eudicotyledons</taxon>
        <taxon>Gunneridae</taxon>
        <taxon>Pentapetalae</taxon>
        <taxon>rosids</taxon>
        <taxon>fabids</taxon>
        <taxon>Cucurbitales</taxon>
        <taxon>Cucurbitaceae</taxon>
        <taxon>Benincaseae</taxon>
        <taxon>Cucumis</taxon>
    </lineage>
</organism>
<dbReference type="Gramene" id="KGN47716">
    <property type="protein sequence ID" value="KGN47716"/>
    <property type="gene ID" value="Csa_6G383530"/>
</dbReference>
<dbReference type="Pfam" id="PF00072">
    <property type="entry name" value="Response_reg"/>
    <property type="match status" value="1"/>
</dbReference>
<evidence type="ECO:0000256" key="5">
    <source>
        <dbReference type="SAM" id="MobiDB-lite"/>
    </source>
</evidence>
<dbReference type="GO" id="GO:0000160">
    <property type="term" value="P:phosphorelay signal transduction system"/>
    <property type="evidence" value="ECO:0007669"/>
    <property type="project" value="UniProtKB-KW"/>
</dbReference>
<gene>
    <name evidence="7" type="ORF">Csa_6G383530</name>
</gene>
<sequence>MELKKTEVEEKVEEEHHHHFHVLAVDDSLIDRKLLEKLLTISSCQVTCVESGDKALRYLGLLDHDLDPFSSSSFSSSQLSQHQEVKVNLIMTDFCMPGMSGYDLLKRLKGSYWKDIPVVVMSSENEPSRINMCLEEGAEEFLLKPLQLSDVKKLEPHLQKSLTRCASDQQIKEQQTTLGIGIGIEIDDENNSKLEESKNSINNNNNNNSMSKRKAATAEHCEERSRPKLKELQAGV</sequence>
<evidence type="ECO:0000256" key="4">
    <source>
        <dbReference type="PROSITE-ProRule" id="PRU00169"/>
    </source>
</evidence>
<dbReference type="OMA" id="QPQEQHF"/>
<dbReference type="OrthoDB" id="60033at2759"/>
<dbReference type="Gene3D" id="3.40.50.2300">
    <property type="match status" value="1"/>
</dbReference>
<reference evidence="7 8" key="3">
    <citation type="journal article" date="2010" name="BMC Genomics">
        <title>Transcriptome sequencing and comparative analysis of cucumber flowers with different sex types.</title>
        <authorList>
            <person name="Guo S."/>
            <person name="Zheng Y."/>
            <person name="Joung J.G."/>
            <person name="Liu S."/>
            <person name="Zhang Z."/>
            <person name="Crasta O.R."/>
            <person name="Sobral B.W."/>
            <person name="Xu Y."/>
            <person name="Huang S."/>
            <person name="Fei Z."/>
        </authorList>
    </citation>
    <scope>NUCLEOTIDE SEQUENCE [LARGE SCALE GENOMIC DNA]</scope>
    <source>
        <strain evidence="8">cv. 9930</strain>
    </source>
</reference>
<dbReference type="SMART" id="SM00448">
    <property type="entry name" value="REC"/>
    <property type="match status" value="1"/>
</dbReference>
<protein>
    <recommendedName>
        <fullName evidence="6">Response regulatory domain-containing protein</fullName>
    </recommendedName>
</protein>
<keyword evidence="1" id="KW-0902">Two-component regulatory system</keyword>
<dbReference type="InterPro" id="IPR045279">
    <property type="entry name" value="ARR-like"/>
</dbReference>
<dbReference type="PANTHER" id="PTHR43874">
    <property type="entry name" value="TWO-COMPONENT RESPONSE REGULATOR"/>
    <property type="match status" value="1"/>
</dbReference>
<dbReference type="GO" id="GO:0009736">
    <property type="term" value="P:cytokinin-activated signaling pathway"/>
    <property type="evidence" value="ECO:0007669"/>
    <property type="project" value="InterPro"/>
</dbReference>
<reference evidence="7 8" key="2">
    <citation type="journal article" date="2009" name="PLoS ONE">
        <title>An integrated genetic and cytogenetic map of the cucumber genome.</title>
        <authorList>
            <person name="Ren Y."/>
            <person name="Zhang Z."/>
            <person name="Liu J."/>
            <person name="Staub J.E."/>
            <person name="Han Y."/>
            <person name="Cheng Z."/>
            <person name="Li X."/>
            <person name="Lu J."/>
            <person name="Miao H."/>
            <person name="Kang H."/>
            <person name="Xie B."/>
            <person name="Gu X."/>
            <person name="Wang X."/>
            <person name="Du Y."/>
            <person name="Jin W."/>
            <person name="Huang S."/>
        </authorList>
    </citation>
    <scope>NUCLEOTIDE SEQUENCE [LARGE SCALE GENOMIC DNA]</scope>
    <source>
        <strain evidence="8">cv. 9930</strain>
    </source>
</reference>
<name>A0A0A0KIW1_CUCSA</name>
<evidence type="ECO:0000256" key="3">
    <source>
        <dbReference type="ARBA" id="ARBA00023163"/>
    </source>
</evidence>
<dbReference type="InterPro" id="IPR001789">
    <property type="entry name" value="Sig_transdc_resp-reg_receiver"/>
</dbReference>
<dbReference type="eggNOG" id="KOG1601">
    <property type="taxonomic scope" value="Eukaryota"/>
</dbReference>
<keyword evidence="2" id="KW-0805">Transcription regulation</keyword>
<dbReference type="SUPFAM" id="SSF52172">
    <property type="entry name" value="CheY-like"/>
    <property type="match status" value="1"/>
</dbReference>
<proteinExistence type="predicted"/>
<keyword evidence="3" id="KW-0804">Transcription</keyword>
<dbReference type="AlphaFoldDB" id="A0A0A0KIW1"/>
<evidence type="ECO:0000313" key="8">
    <source>
        <dbReference type="Proteomes" id="UP000029981"/>
    </source>
</evidence>
<evidence type="ECO:0000313" key="7">
    <source>
        <dbReference type="EMBL" id="KGN47716.1"/>
    </source>
</evidence>
<dbReference type="STRING" id="3659.A0A0A0KIW1"/>
<dbReference type="CDD" id="cd17581">
    <property type="entry name" value="REC_typeA_ARR"/>
    <property type="match status" value="1"/>
</dbReference>
<accession>A0A0A0KIW1</accession>
<evidence type="ECO:0000259" key="6">
    <source>
        <dbReference type="PROSITE" id="PS50110"/>
    </source>
</evidence>
<feature type="region of interest" description="Disordered" evidence="5">
    <location>
        <begin position="195"/>
        <end position="236"/>
    </location>
</feature>
<dbReference type="EMBL" id="CM002927">
    <property type="protein sequence ID" value="KGN47716.1"/>
    <property type="molecule type" value="Genomic_DNA"/>
</dbReference>
<dbReference type="PANTHER" id="PTHR43874:SF96">
    <property type="entry name" value="TWO-COMPONENT RESPONSE REGULATOR ORR10-LIKE"/>
    <property type="match status" value="1"/>
</dbReference>
<dbReference type="Proteomes" id="UP000029981">
    <property type="component" value="Chromosome 6"/>
</dbReference>
<dbReference type="PROSITE" id="PS50110">
    <property type="entry name" value="RESPONSE_REGULATORY"/>
    <property type="match status" value="1"/>
</dbReference>